<evidence type="ECO:0000313" key="2">
    <source>
        <dbReference type="EMBL" id="XBV47515.1"/>
    </source>
</evidence>
<dbReference type="Pfam" id="PF18650">
    <property type="entry name" value="IMPa_N_2"/>
    <property type="match status" value="1"/>
</dbReference>
<accession>A0AAU7U3I4</accession>
<dbReference type="AlphaFoldDB" id="A0AAU7U3I4"/>
<sequence>MNLQKQVNLLVEPRTALFIKMFENVDLSFTPSKSSQWIYPANPETFSAFLVGDESRPVAGISFGGNGRAVAYGDTIFHQLATTNIAHKPLFKQVIQFLSLEIR</sequence>
<dbReference type="EMBL" id="CP158294">
    <property type="protein sequence ID" value="XBV47515.1"/>
    <property type="molecule type" value="Genomic_DNA"/>
</dbReference>
<organism evidence="2">
    <name type="scientific">Pantoea sp. BJ2</name>
    <dbReference type="NCBI Taxonomy" id="3141322"/>
    <lineage>
        <taxon>Bacteria</taxon>
        <taxon>Pseudomonadati</taxon>
        <taxon>Pseudomonadota</taxon>
        <taxon>Gammaproteobacteria</taxon>
        <taxon>Enterobacterales</taxon>
        <taxon>Erwiniaceae</taxon>
        <taxon>Pantoea</taxon>
    </lineage>
</organism>
<feature type="domain" description="Immunomodulating metalloprotease N-terminal" evidence="1">
    <location>
        <begin position="20"/>
        <end position="98"/>
    </location>
</feature>
<evidence type="ECO:0000259" key="1">
    <source>
        <dbReference type="Pfam" id="PF18650"/>
    </source>
</evidence>
<gene>
    <name evidence="2" type="ORF">AAF463_24645</name>
</gene>
<dbReference type="RefSeq" id="WP_350262555.1">
    <property type="nucleotide sequence ID" value="NZ_CP158294.1"/>
</dbReference>
<reference evidence="2" key="1">
    <citation type="submission" date="2024-06" db="EMBL/GenBank/DDBJ databases">
        <title>Multiomics insights into the TNT degradation mechanism by Pantoea sp. BJ2 isolated from an ammunition destruction site.</title>
        <authorList>
            <person name="Luo J."/>
        </authorList>
    </citation>
    <scope>NUCLEOTIDE SEQUENCE</scope>
    <source>
        <strain evidence="2">BJ2</strain>
        <plasmid evidence="2">plasmindB</plasmid>
    </source>
</reference>
<dbReference type="InterPro" id="IPR040711">
    <property type="entry name" value="IMPa_N_2"/>
</dbReference>
<name>A0AAU7U3I4_9GAMM</name>
<geneLocation type="plasmid" evidence="2">
    <name>plasmindB</name>
</geneLocation>
<protein>
    <recommendedName>
        <fullName evidence="1">Immunomodulating metalloprotease N-terminal domain-containing protein</fullName>
    </recommendedName>
</protein>
<keyword evidence="2" id="KW-0614">Plasmid</keyword>
<proteinExistence type="predicted"/>